<keyword evidence="2" id="KW-1185">Reference proteome</keyword>
<evidence type="ECO:0000313" key="2">
    <source>
        <dbReference type="Proteomes" id="UP000317909"/>
    </source>
</evidence>
<organism evidence="1 2">
    <name type="scientific">Lacipirellula limnantheis</name>
    <dbReference type="NCBI Taxonomy" id="2528024"/>
    <lineage>
        <taxon>Bacteria</taxon>
        <taxon>Pseudomonadati</taxon>
        <taxon>Planctomycetota</taxon>
        <taxon>Planctomycetia</taxon>
        <taxon>Pirellulales</taxon>
        <taxon>Lacipirellulaceae</taxon>
        <taxon>Lacipirellula</taxon>
    </lineage>
</organism>
<evidence type="ECO:0008006" key="3">
    <source>
        <dbReference type="Google" id="ProtNLM"/>
    </source>
</evidence>
<proteinExistence type="predicted"/>
<sequence>MRHATGIDDALRASGRVKNLQSFRGSPRIPSLLLGTVAVLELSDMALAAAAPNIVLIIVDDMDWNGTSDQSGKRHVL</sequence>
<dbReference type="Proteomes" id="UP000317909">
    <property type="component" value="Chromosome"/>
</dbReference>
<dbReference type="KEGG" id="llh:I41_25720"/>
<evidence type="ECO:0000313" key="1">
    <source>
        <dbReference type="EMBL" id="QDT73383.1"/>
    </source>
</evidence>
<dbReference type="RefSeq" id="WP_145432982.1">
    <property type="nucleotide sequence ID" value="NZ_CP036339.1"/>
</dbReference>
<accession>A0A517TYC9</accession>
<dbReference type="AlphaFoldDB" id="A0A517TYC9"/>
<protein>
    <recommendedName>
        <fullName evidence="3">Sulfatase</fullName>
    </recommendedName>
</protein>
<dbReference type="EMBL" id="CP036339">
    <property type="protein sequence ID" value="QDT73383.1"/>
    <property type="molecule type" value="Genomic_DNA"/>
</dbReference>
<gene>
    <name evidence="1" type="ORF">I41_25720</name>
</gene>
<name>A0A517TYC9_9BACT</name>
<reference evidence="1 2" key="1">
    <citation type="submission" date="2019-02" db="EMBL/GenBank/DDBJ databases">
        <title>Deep-cultivation of Planctomycetes and their phenomic and genomic characterization uncovers novel biology.</title>
        <authorList>
            <person name="Wiegand S."/>
            <person name="Jogler M."/>
            <person name="Boedeker C."/>
            <person name="Pinto D."/>
            <person name="Vollmers J."/>
            <person name="Rivas-Marin E."/>
            <person name="Kohn T."/>
            <person name="Peeters S.H."/>
            <person name="Heuer A."/>
            <person name="Rast P."/>
            <person name="Oberbeckmann S."/>
            <person name="Bunk B."/>
            <person name="Jeske O."/>
            <person name="Meyerdierks A."/>
            <person name="Storesund J.E."/>
            <person name="Kallscheuer N."/>
            <person name="Luecker S."/>
            <person name="Lage O.M."/>
            <person name="Pohl T."/>
            <person name="Merkel B.J."/>
            <person name="Hornburger P."/>
            <person name="Mueller R.-W."/>
            <person name="Bruemmer F."/>
            <person name="Labrenz M."/>
            <person name="Spormann A.M."/>
            <person name="Op den Camp H."/>
            <person name="Overmann J."/>
            <person name="Amann R."/>
            <person name="Jetten M.S.M."/>
            <person name="Mascher T."/>
            <person name="Medema M.H."/>
            <person name="Devos D.P."/>
            <person name="Kaster A.-K."/>
            <person name="Ovreas L."/>
            <person name="Rohde M."/>
            <person name="Galperin M.Y."/>
            <person name="Jogler C."/>
        </authorList>
    </citation>
    <scope>NUCLEOTIDE SEQUENCE [LARGE SCALE GENOMIC DNA]</scope>
    <source>
        <strain evidence="1 2">I41</strain>
    </source>
</reference>